<organism evidence="1 2">
    <name type="scientific">Malus domestica</name>
    <name type="common">Apple</name>
    <name type="synonym">Pyrus malus</name>
    <dbReference type="NCBI Taxonomy" id="3750"/>
    <lineage>
        <taxon>Eukaryota</taxon>
        <taxon>Viridiplantae</taxon>
        <taxon>Streptophyta</taxon>
        <taxon>Embryophyta</taxon>
        <taxon>Tracheophyta</taxon>
        <taxon>Spermatophyta</taxon>
        <taxon>Magnoliopsida</taxon>
        <taxon>eudicotyledons</taxon>
        <taxon>Gunneridae</taxon>
        <taxon>Pentapetalae</taxon>
        <taxon>rosids</taxon>
        <taxon>fabids</taxon>
        <taxon>Rosales</taxon>
        <taxon>Rosaceae</taxon>
        <taxon>Amygdaloideae</taxon>
        <taxon>Maleae</taxon>
        <taxon>Malus</taxon>
    </lineage>
</organism>
<gene>
    <name evidence="1" type="ORF">DVH24_024925</name>
</gene>
<dbReference type="AlphaFoldDB" id="A0A498JPP5"/>
<dbReference type="Proteomes" id="UP000290289">
    <property type="component" value="Chromosome 7"/>
</dbReference>
<evidence type="ECO:0000313" key="2">
    <source>
        <dbReference type="Proteomes" id="UP000290289"/>
    </source>
</evidence>
<accession>A0A498JPP5</accession>
<sequence length="75" mass="8600">MQEDEATTLKDRRCGDAGGVEELVVEVGLGFEGQEGNSVGGWEEVWRWRRWEWIICAGVDGVQEWKGREMGKMRK</sequence>
<keyword evidence="2" id="KW-1185">Reference proteome</keyword>
<name>A0A498JPP5_MALDO</name>
<reference evidence="1 2" key="1">
    <citation type="submission" date="2018-10" db="EMBL/GenBank/DDBJ databases">
        <title>A high-quality apple genome assembly.</title>
        <authorList>
            <person name="Hu J."/>
        </authorList>
    </citation>
    <scope>NUCLEOTIDE SEQUENCE [LARGE SCALE GENOMIC DNA]</scope>
    <source>
        <strain evidence="2">cv. HFTH1</strain>
        <tissue evidence="1">Young leaf</tissue>
    </source>
</reference>
<proteinExistence type="predicted"/>
<protein>
    <submittedName>
        <fullName evidence="1">Uncharacterized protein</fullName>
    </submittedName>
</protein>
<evidence type="ECO:0000313" key="1">
    <source>
        <dbReference type="EMBL" id="RXH95241.1"/>
    </source>
</evidence>
<comment type="caution">
    <text evidence="1">The sequence shown here is derived from an EMBL/GenBank/DDBJ whole genome shotgun (WGS) entry which is preliminary data.</text>
</comment>
<dbReference type="EMBL" id="RDQH01000333">
    <property type="protein sequence ID" value="RXH95241.1"/>
    <property type="molecule type" value="Genomic_DNA"/>
</dbReference>